<comment type="caution">
    <text evidence="2">The sequence shown here is derived from an EMBL/GenBank/DDBJ whole genome shotgun (WGS) entry which is preliminary data.</text>
</comment>
<evidence type="ECO:0000256" key="1">
    <source>
        <dbReference type="SAM" id="MobiDB-lite"/>
    </source>
</evidence>
<dbReference type="Proteomes" id="UP000526501">
    <property type="component" value="Unassembled WGS sequence"/>
</dbReference>
<accession>A0A7X1E7B3</accession>
<sequence length="115" mass="12781">MAKKTQKLSPLTFAEIVLRGDSDTIRQALEARTKIDTLLEEREAAYQRISELESQVESIVGEEGVFPFPEPPAPVFAFPAQATPKKAAKKAVAKAEKLEEPKQETDEQKPAEEDE</sequence>
<keyword evidence="3" id="KW-1185">Reference proteome</keyword>
<reference evidence="2 3" key="1">
    <citation type="submission" date="2020-07" db="EMBL/GenBank/DDBJ databases">
        <authorList>
            <person name="Feng X."/>
        </authorList>
    </citation>
    <scope>NUCLEOTIDE SEQUENCE [LARGE SCALE GENOMIC DNA]</scope>
    <source>
        <strain evidence="2 3">JCM23202</strain>
    </source>
</reference>
<evidence type="ECO:0000313" key="2">
    <source>
        <dbReference type="EMBL" id="MBC2604938.1"/>
    </source>
</evidence>
<organism evidence="2 3">
    <name type="scientific">Pelagicoccus albus</name>
    <dbReference type="NCBI Taxonomy" id="415222"/>
    <lineage>
        <taxon>Bacteria</taxon>
        <taxon>Pseudomonadati</taxon>
        <taxon>Verrucomicrobiota</taxon>
        <taxon>Opitutia</taxon>
        <taxon>Puniceicoccales</taxon>
        <taxon>Pelagicoccaceae</taxon>
        <taxon>Pelagicoccus</taxon>
    </lineage>
</organism>
<proteinExistence type="predicted"/>
<feature type="region of interest" description="Disordered" evidence="1">
    <location>
        <begin position="88"/>
        <end position="115"/>
    </location>
</feature>
<dbReference type="EMBL" id="JACHVC010000005">
    <property type="protein sequence ID" value="MBC2604938.1"/>
    <property type="molecule type" value="Genomic_DNA"/>
</dbReference>
<protein>
    <submittedName>
        <fullName evidence="2">Uncharacterized protein</fullName>
    </submittedName>
</protein>
<dbReference type="RefSeq" id="WP_185658828.1">
    <property type="nucleotide sequence ID" value="NZ_CAWPOO010000005.1"/>
</dbReference>
<feature type="compositionally biased region" description="Basic and acidic residues" evidence="1">
    <location>
        <begin position="93"/>
        <end position="115"/>
    </location>
</feature>
<name>A0A7X1E7B3_9BACT</name>
<evidence type="ECO:0000313" key="3">
    <source>
        <dbReference type="Proteomes" id="UP000526501"/>
    </source>
</evidence>
<gene>
    <name evidence="2" type="ORF">H5P27_02670</name>
</gene>
<dbReference type="AlphaFoldDB" id="A0A7X1E7B3"/>